<name>A0ABQ4QNV2_9HYPH</name>
<accession>A0ABQ4QNV2</accession>
<evidence type="ECO:0000313" key="2">
    <source>
        <dbReference type="Proteomes" id="UP001055117"/>
    </source>
</evidence>
<sequence length="84" mass="9081">MHESKPSTARFSADAFGETDFAKTDAHVIQADEYEDAPELTDAMMARADVHVGDVLVSRGQPVGPDAREAEAFRLPPAILVVEI</sequence>
<gene>
    <name evidence="1" type="ORF">AFCDBAGC_4620</name>
</gene>
<proteinExistence type="predicted"/>
<dbReference type="RefSeq" id="WP_147764325.1">
    <property type="nucleotide sequence ID" value="NZ_BPQG01000088.1"/>
</dbReference>
<keyword evidence="2" id="KW-1185">Reference proteome</keyword>
<organism evidence="1 2">
    <name type="scientific">Methylobacterium cerastii</name>
    <dbReference type="NCBI Taxonomy" id="932741"/>
    <lineage>
        <taxon>Bacteria</taxon>
        <taxon>Pseudomonadati</taxon>
        <taxon>Pseudomonadota</taxon>
        <taxon>Alphaproteobacteria</taxon>
        <taxon>Hyphomicrobiales</taxon>
        <taxon>Methylobacteriaceae</taxon>
        <taxon>Methylobacterium</taxon>
    </lineage>
</organism>
<dbReference type="Proteomes" id="UP001055117">
    <property type="component" value="Unassembled WGS sequence"/>
</dbReference>
<reference evidence="1 2" key="1">
    <citation type="journal article" date="2021" name="Front. Microbiol.">
        <title>Comprehensive Comparative Genomics and Phenotyping of Methylobacterium Species.</title>
        <authorList>
            <person name="Alessa O."/>
            <person name="Ogura Y."/>
            <person name="Fujitani Y."/>
            <person name="Takami H."/>
            <person name="Hayashi T."/>
            <person name="Sahin N."/>
            <person name="Tani A."/>
        </authorList>
    </citation>
    <scope>NUCLEOTIDE SEQUENCE [LARGE SCALE GENOMIC DNA]</scope>
    <source>
        <strain evidence="1 2">DSM 23679</strain>
    </source>
</reference>
<protein>
    <submittedName>
        <fullName evidence="1">Uncharacterized protein</fullName>
    </submittedName>
</protein>
<dbReference type="EMBL" id="BPQG01000088">
    <property type="protein sequence ID" value="GJD46736.1"/>
    <property type="molecule type" value="Genomic_DNA"/>
</dbReference>
<evidence type="ECO:0000313" key="1">
    <source>
        <dbReference type="EMBL" id="GJD46736.1"/>
    </source>
</evidence>
<comment type="caution">
    <text evidence="1">The sequence shown here is derived from an EMBL/GenBank/DDBJ whole genome shotgun (WGS) entry which is preliminary data.</text>
</comment>